<keyword evidence="1" id="KW-0732">Signal</keyword>
<feature type="signal peptide" evidence="1">
    <location>
        <begin position="1"/>
        <end position="23"/>
    </location>
</feature>
<reference evidence="3" key="1">
    <citation type="submission" date="2016-04" db="EMBL/GenBank/DDBJ databases">
        <authorList>
            <person name="Evans L.H."/>
            <person name="Alamgir A."/>
            <person name="Owens N."/>
            <person name="Weber N.D."/>
            <person name="Virtaneva K."/>
            <person name="Barbian K."/>
            <person name="Babar A."/>
            <person name="Rosenke K."/>
        </authorList>
    </citation>
    <scope>NUCLEOTIDE SEQUENCE</scope>
    <source>
        <strain evidence="3">86</strain>
    </source>
</reference>
<accession>A0A212K6I2</accession>
<dbReference type="AlphaFoldDB" id="A0A212K6I2"/>
<evidence type="ECO:0000313" key="3">
    <source>
        <dbReference type="EMBL" id="SBW07227.1"/>
    </source>
</evidence>
<dbReference type="SMART" id="SM00909">
    <property type="entry name" value="Germane"/>
    <property type="match status" value="2"/>
</dbReference>
<organism evidence="3">
    <name type="scientific">uncultured Eubacteriales bacterium</name>
    <dbReference type="NCBI Taxonomy" id="172733"/>
    <lineage>
        <taxon>Bacteria</taxon>
        <taxon>Bacillati</taxon>
        <taxon>Bacillota</taxon>
        <taxon>Clostridia</taxon>
        <taxon>Eubacteriales</taxon>
        <taxon>environmental samples</taxon>
    </lineage>
</organism>
<feature type="chain" id="PRO_5012171330" description="GerMN domain-containing protein" evidence="1">
    <location>
        <begin position="24"/>
        <end position="304"/>
    </location>
</feature>
<proteinExistence type="predicted"/>
<dbReference type="Pfam" id="PF10646">
    <property type="entry name" value="Germane"/>
    <property type="match status" value="2"/>
</dbReference>
<dbReference type="InterPro" id="IPR019606">
    <property type="entry name" value="GerMN"/>
</dbReference>
<gene>
    <name evidence="3" type="ORF">KL86CLO1_12274</name>
</gene>
<evidence type="ECO:0000259" key="2">
    <source>
        <dbReference type="SMART" id="SM00909"/>
    </source>
</evidence>
<dbReference type="PROSITE" id="PS51257">
    <property type="entry name" value="PROKAR_LIPOPROTEIN"/>
    <property type="match status" value="1"/>
</dbReference>
<feature type="domain" description="GerMN" evidence="2">
    <location>
        <begin position="61"/>
        <end position="147"/>
    </location>
</feature>
<name>A0A212K6I2_9FIRM</name>
<dbReference type="EMBL" id="FLUN01000001">
    <property type="protein sequence ID" value="SBW07227.1"/>
    <property type="molecule type" value="Genomic_DNA"/>
</dbReference>
<protein>
    <recommendedName>
        <fullName evidence="2">GerMN domain-containing protein</fullName>
    </recommendedName>
</protein>
<feature type="domain" description="GerMN" evidence="2">
    <location>
        <begin position="198"/>
        <end position="288"/>
    </location>
</feature>
<evidence type="ECO:0000256" key="1">
    <source>
        <dbReference type="SAM" id="SignalP"/>
    </source>
</evidence>
<sequence>MKKRLTVLLCTLALLLSACARQAEEQKQGAYKVYFAVRGERGGAQSVDFEYRDLSPEEDPVEGLVRLLLAGPESAELASPFLPGVTLRSAELGEDGQLRLDLSEQYNGLPGVYLTVANSCFVLTLSQIKGVESLYITVEGESLPYQTVQPLTLADLLVSGGEEENVSLTALLYFPRAAGEGLGREYRTVVKTENESLPAAVLTALLAGPAGEGLTSNIPGGTALRSVRIEDGICLVDLSRSFLEGEPEDETQARLAVYSIVNTLCALDAGRISAVQILVEGESIELYGGLPALSPLEPNYSLAS</sequence>